<proteinExistence type="predicted"/>
<keyword evidence="5" id="KW-1185">Reference proteome</keyword>
<dbReference type="InterPro" id="IPR032675">
    <property type="entry name" value="LRR_dom_sf"/>
</dbReference>
<dbReference type="AlphaFoldDB" id="I5C067"/>
<name>I5C067_9BACT</name>
<dbReference type="Proteomes" id="UP000005551">
    <property type="component" value="Unassembled WGS sequence"/>
</dbReference>
<evidence type="ECO:0000313" key="5">
    <source>
        <dbReference type="Proteomes" id="UP000005551"/>
    </source>
</evidence>
<reference evidence="4 5" key="1">
    <citation type="submission" date="2012-05" db="EMBL/GenBank/DDBJ databases">
        <title>Genome sequence of Nitritalea halalkaliphila LW7.</title>
        <authorList>
            <person name="Jangir P.K."/>
            <person name="Singh A."/>
            <person name="Shivaji S."/>
            <person name="Sharma R."/>
        </authorList>
    </citation>
    <scope>NUCLEOTIDE SEQUENCE [LARGE SCALE GENOMIC DNA]</scope>
    <source>
        <strain evidence="4 5">LW7</strain>
    </source>
</reference>
<keyword evidence="1" id="KW-0433">Leucine-rich repeat</keyword>
<accession>I5C067</accession>
<keyword evidence="3" id="KW-0732">Signal</keyword>
<protein>
    <submittedName>
        <fullName evidence="4">Putative internalin B</fullName>
    </submittedName>
</protein>
<evidence type="ECO:0000256" key="2">
    <source>
        <dbReference type="ARBA" id="ARBA00022737"/>
    </source>
</evidence>
<feature type="signal peptide" evidence="3">
    <location>
        <begin position="1"/>
        <end position="31"/>
    </location>
</feature>
<sequence>MKSPVLSRIGANSFFALCLSALFLMSSCSDEVDPIVEDDPEPELVTITDPELLDIVLETLNLNSAAALNEESIKGLTSLNLSNSVVASFSGLEKAENLEVLLGRGLDVADYSPLSGLVNLEEIDLRDAVLPTSLEWLSALENLRALDVQNTAVADISALSGKTNLKVLNLRETDVTDISALEGMVQLEFLNLNRAGGGNGIDNPEVIIPFENLYYLSLRNTNLGDELFAELMANKTQLVESNVRNTGITSVAPLVALFEAGAFTEALSTQYGNKISLDLQNNAITDLCLINAWTGNFPEGELEWSAVAGDFENCEE</sequence>
<evidence type="ECO:0000256" key="3">
    <source>
        <dbReference type="SAM" id="SignalP"/>
    </source>
</evidence>
<evidence type="ECO:0000313" key="4">
    <source>
        <dbReference type="EMBL" id="EIM75219.1"/>
    </source>
</evidence>
<gene>
    <name evidence="4" type="ORF">A3SI_13854</name>
</gene>
<dbReference type="Gene3D" id="3.80.10.10">
    <property type="entry name" value="Ribonuclease Inhibitor"/>
    <property type="match status" value="1"/>
</dbReference>
<comment type="caution">
    <text evidence="4">The sequence shown here is derived from an EMBL/GenBank/DDBJ whole genome shotgun (WGS) entry which is preliminary data.</text>
</comment>
<feature type="chain" id="PRO_5003700341" evidence="3">
    <location>
        <begin position="32"/>
        <end position="316"/>
    </location>
</feature>
<dbReference type="PANTHER" id="PTHR46652">
    <property type="entry name" value="LEUCINE-RICH REPEAT AND IQ DOMAIN-CONTAINING PROTEIN 1-RELATED"/>
    <property type="match status" value="1"/>
</dbReference>
<dbReference type="SUPFAM" id="SSF52058">
    <property type="entry name" value="L domain-like"/>
    <property type="match status" value="1"/>
</dbReference>
<dbReference type="OrthoDB" id="838089at2"/>
<dbReference type="PROSITE" id="PS51257">
    <property type="entry name" value="PROKAR_LIPOPROTEIN"/>
    <property type="match status" value="1"/>
</dbReference>
<evidence type="ECO:0000256" key="1">
    <source>
        <dbReference type="ARBA" id="ARBA00022614"/>
    </source>
</evidence>
<dbReference type="EMBL" id="AJYA01000031">
    <property type="protein sequence ID" value="EIM75219.1"/>
    <property type="molecule type" value="Genomic_DNA"/>
</dbReference>
<dbReference type="InterPro" id="IPR050836">
    <property type="entry name" value="SDS22/Internalin_LRR"/>
</dbReference>
<dbReference type="PANTHER" id="PTHR46652:SF3">
    <property type="entry name" value="LEUCINE-RICH REPEAT-CONTAINING PROTEIN 9"/>
    <property type="match status" value="1"/>
</dbReference>
<dbReference type="STRING" id="1189621.A3SI_13854"/>
<organism evidence="4 5">
    <name type="scientific">Nitritalea halalkaliphila LW7</name>
    <dbReference type="NCBI Taxonomy" id="1189621"/>
    <lineage>
        <taxon>Bacteria</taxon>
        <taxon>Pseudomonadati</taxon>
        <taxon>Bacteroidota</taxon>
        <taxon>Cytophagia</taxon>
        <taxon>Cytophagales</taxon>
        <taxon>Cyclobacteriaceae</taxon>
        <taxon>Nitritalea</taxon>
    </lineage>
</organism>
<keyword evidence="2" id="KW-0677">Repeat</keyword>
<dbReference type="RefSeq" id="WP_009055945.1">
    <property type="nucleotide sequence ID" value="NZ_AJYA01000031.1"/>
</dbReference>